<evidence type="ECO:0000256" key="3">
    <source>
        <dbReference type="ARBA" id="ARBA00023004"/>
    </source>
</evidence>
<dbReference type="SUPFAM" id="SSF48371">
    <property type="entry name" value="ARM repeat"/>
    <property type="match status" value="1"/>
</dbReference>
<dbReference type="GO" id="GO:0020037">
    <property type="term" value="F:heme binding"/>
    <property type="evidence" value="ECO:0007669"/>
    <property type="project" value="InterPro"/>
</dbReference>
<dbReference type="InterPro" id="IPR009056">
    <property type="entry name" value="Cyt_c-like_dom"/>
</dbReference>
<dbReference type="Proteomes" id="UP000076079">
    <property type="component" value="Chromosome"/>
</dbReference>
<dbReference type="SUPFAM" id="SSF50952">
    <property type="entry name" value="Soluble quinoprotein glucose dehydrogenase"/>
    <property type="match status" value="1"/>
</dbReference>
<gene>
    <name evidence="6" type="ORF">LuPra_00820</name>
</gene>
<dbReference type="PROSITE" id="PS51007">
    <property type="entry name" value="CYTC"/>
    <property type="match status" value="1"/>
</dbReference>
<dbReference type="InterPro" id="IPR036909">
    <property type="entry name" value="Cyt_c-like_dom_sf"/>
</dbReference>
<dbReference type="KEGG" id="abac:LuPra_00820"/>
<dbReference type="SMART" id="SM00567">
    <property type="entry name" value="EZ_HEAT"/>
    <property type="match status" value="4"/>
</dbReference>
<dbReference type="Pfam" id="PF13646">
    <property type="entry name" value="HEAT_2"/>
    <property type="match status" value="1"/>
</dbReference>
<evidence type="ECO:0000256" key="4">
    <source>
        <dbReference type="PROSITE-ProRule" id="PRU00433"/>
    </source>
</evidence>
<dbReference type="Pfam" id="PF23500">
    <property type="entry name" value="DUF7133"/>
    <property type="match status" value="1"/>
</dbReference>
<dbReference type="PANTHER" id="PTHR33546:SF1">
    <property type="entry name" value="LARGE, MULTIFUNCTIONAL SECRETED PROTEIN"/>
    <property type="match status" value="1"/>
</dbReference>
<evidence type="ECO:0000259" key="5">
    <source>
        <dbReference type="PROSITE" id="PS51007"/>
    </source>
</evidence>
<evidence type="ECO:0000313" key="6">
    <source>
        <dbReference type="EMBL" id="AMY07646.1"/>
    </source>
</evidence>
<keyword evidence="7" id="KW-1185">Reference proteome</keyword>
<dbReference type="InterPro" id="IPR016024">
    <property type="entry name" value="ARM-type_fold"/>
</dbReference>
<dbReference type="NCBIfam" id="TIGR02603">
    <property type="entry name" value="CxxCH_TIGR02603"/>
    <property type="match status" value="1"/>
</dbReference>
<evidence type="ECO:0000256" key="2">
    <source>
        <dbReference type="ARBA" id="ARBA00022723"/>
    </source>
</evidence>
<dbReference type="OrthoDB" id="9808161at2"/>
<reference evidence="7" key="2">
    <citation type="submission" date="2016-04" db="EMBL/GenBank/DDBJ databases">
        <title>First Complete Genome Sequence of a Subdivision 6 Acidobacterium.</title>
        <authorList>
            <person name="Huang S."/>
            <person name="Vieira S."/>
            <person name="Bunk B."/>
            <person name="Riedel T."/>
            <person name="Sproeer C."/>
            <person name="Overmann J."/>
        </authorList>
    </citation>
    <scope>NUCLEOTIDE SEQUENCE [LARGE SCALE GENOMIC DNA]</scope>
    <source>
        <strain evidence="7">DSM 100886 HEG_-6_39</strain>
    </source>
</reference>
<dbReference type="STRING" id="1855912.LuPra_00820"/>
<dbReference type="Gene3D" id="2.120.10.30">
    <property type="entry name" value="TolB, C-terminal domain"/>
    <property type="match status" value="1"/>
</dbReference>
<accession>A0A143PGV4</accession>
<organism evidence="6 7">
    <name type="scientific">Luteitalea pratensis</name>
    <dbReference type="NCBI Taxonomy" id="1855912"/>
    <lineage>
        <taxon>Bacteria</taxon>
        <taxon>Pseudomonadati</taxon>
        <taxon>Acidobacteriota</taxon>
        <taxon>Vicinamibacteria</taxon>
        <taxon>Vicinamibacterales</taxon>
        <taxon>Vicinamibacteraceae</taxon>
        <taxon>Luteitalea</taxon>
    </lineage>
</organism>
<dbReference type="RefSeq" id="WP_110169573.1">
    <property type="nucleotide sequence ID" value="NZ_CP015136.1"/>
</dbReference>
<dbReference type="InterPro" id="IPR004155">
    <property type="entry name" value="PBS_lyase_HEAT"/>
</dbReference>
<dbReference type="AlphaFoldDB" id="A0A143PGV4"/>
<dbReference type="InterPro" id="IPR055557">
    <property type="entry name" value="DUF7133"/>
</dbReference>
<dbReference type="InterPro" id="IPR011989">
    <property type="entry name" value="ARM-like"/>
</dbReference>
<dbReference type="Pfam" id="PF00034">
    <property type="entry name" value="Cytochrom_C"/>
    <property type="match status" value="1"/>
</dbReference>
<proteinExistence type="predicted"/>
<keyword evidence="1 4" id="KW-0349">Heme</keyword>
<dbReference type="InterPro" id="IPR011041">
    <property type="entry name" value="Quinoprot_gluc/sorb_DH_b-prop"/>
</dbReference>
<dbReference type="EMBL" id="CP015136">
    <property type="protein sequence ID" value="AMY07646.1"/>
    <property type="molecule type" value="Genomic_DNA"/>
</dbReference>
<dbReference type="Gene3D" id="1.10.760.10">
    <property type="entry name" value="Cytochrome c-like domain"/>
    <property type="match status" value="1"/>
</dbReference>
<reference evidence="6 7" key="1">
    <citation type="journal article" date="2016" name="Genome Announc.">
        <title>First Complete Genome Sequence of a Subdivision 6 Acidobacterium Strain.</title>
        <authorList>
            <person name="Huang S."/>
            <person name="Vieira S."/>
            <person name="Bunk B."/>
            <person name="Riedel T."/>
            <person name="Sproer C."/>
            <person name="Overmann J."/>
        </authorList>
    </citation>
    <scope>NUCLEOTIDE SEQUENCE [LARGE SCALE GENOMIC DNA]</scope>
    <source>
        <strain evidence="7">DSM 100886 HEG_-6_39</strain>
    </source>
</reference>
<dbReference type="PANTHER" id="PTHR33546">
    <property type="entry name" value="LARGE, MULTIFUNCTIONAL SECRETED PROTEIN-RELATED"/>
    <property type="match status" value="1"/>
</dbReference>
<dbReference type="InterPro" id="IPR011042">
    <property type="entry name" value="6-blade_b-propeller_TolB-like"/>
</dbReference>
<name>A0A143PGV4_LUTPR</name>
<dbReference type="SUPFAM" id="SSF46626">
    <property type="entry name" value="Cytochrome c"/>
    <property type="match status" value="1"/>
</dbReference>
<dbReference type="GO" id="GO:0046872">
    <property type="term" value="F:metal ion binding"/>
    <property type="evidence" value="ECO:0007669"/>
    <property type="project" value="UniProtKB-KW"/>
</dbReference>
<keyword evidence="2 4" id="KW-0479">Metal-binding</keyword>
<feature type="domain" description="Cytochrome c" evidence="5">
    <location>
        <begin position="903"/>
        <end position="1038"/>
    </location>
</feature>
<dbReference type="GO" id="GO:0009055">
    <property type="term" value="F:electron transfer activity"/>
    <property type="evidence" value="ECO:0007669"/>
    <property type="project" value="InterPro"/>
</dbReference>
<sequence>MPSRSFDARALVLATAIAVALLSVSSHAIRQAPSSGALHLQVPDGFTIERIAGPELLSYPMFGVQDDRGRLFVFESTEPNTMTTEEMLAKPSYHVRVLEDADGDGSYDHSTIYADKLPFPKGGAFVDGSLFVSAAPHLLRLKDTNDDLVADEREIVLTGWTLNVNGAALGGPFLGPDGWLYLTDARRGFRITRKEGDTLEGKGARIWRVRPDGSGLEWIAGGGYDNAIELVFMPSGETIGTMTYFIDPRDGVRDALMHWVEGGVYPKPHDVIATDKLPLTGDYLPPMTTLARVAPSGLVRYRGAALGAGFHGNLFSAQFNTGRVMRHIVTVSGATYRTEDLPFVTATAPDSHPTDVLQDADGSLIVIETGGWFIKGCPLSRVAKPDVAGGIYRIRKTGAPPVNDPRGLQIPLASLTPARVGGLLADPRPVVRDRAIEHLVRVGEPAVAVLAAARRSASDVETRAATVFALHRIGSSSAREAIRAALADRDPGVRVAAARSVGLARDAAALPVLLRAVVTDAPGVRRQAAFALEQIGQPEAVPALLKASQDPTDRFVEHAVIHALSALREPAPLVTALASASHNERRAALVALDQMAGKSESRPYLKQEHLRPFLASSDDMLWRTGIWAASHHPGWSDLIVSGVRSRLDALTLTEADAAVVRDVMISVCKDGDVQAFVAGGLAGAHAALLSDVMQSCPVAKVPAVWVDALRTQLASQDDAVRARAMRLVAARRIEPLAGELARLAADPSLSPAQRLEAMGALVLVVPALDPPVFAWLTAQLDRHVSAHVRQQVAGILAQAWLTDAQLVTLAESQVASADAFVLPRLVTAFDRGTSVPVGTALVRALERSIDRLDVLSEHDLAERLAKFPEPVPTSAAPLMMALRQRQNARLKRLESIDAGLGRGDIDAGRRLFFGKATCATCHAVGKQGAAFGPDLSNIGEIRARHDILEAILYPSASFAREYETWRVRTKTGENTGVIREQSPDALVIETGPGASLRLARSAIVAVEPVEFSAMPPGLEALLTPTDLADLIAYLEALPDSFDRKKKTQ</sequence>
<evidence type="ECO:0000256" key="1">
    <source>
        <dbReference type="ARBA" id="ARBA00022617"/>
    </source>
</evidence>
<protein>
    <submittedName>
        <fullName evidence="6">Putative membrane-bound dehydrogenase domain protein</fullName>
    </submittedName>
</protein>
<keyword evidence="3 4" id="KW-0408">Iron</keyword>
<dbReference type="InterPro" id="IPR013427">
    <property type="entry name" value="Haem-bd_dom_put"/>
</dbReference>
<dbReference type="Gene3D" id="1.25.10.10">
    <property type="entry name" value="Leucine-rich Repeat Variant"/>
    <property type="match status" value="1"/>
</dbReference>
<evidence type="ECO:0000313" key="7">
    <source>
        <dbReference type="Proteomes" id="UP000076079"/>
    </source>
</evidence>